<dbReference type="Ensembl" id="ENSBJAT00000015448.1">
    <property type="protein sequence ID" value="ENSBJAP00000015038.1"/>
    <property type="gene ID" value="ENSBJAG00000009981.1"/>
</dbReference>
<organism evidence="2 3">
    <name type="scientific">Buteo japonicus</name>
    <dbReference type="NCBI Taxonomy" id="224669"/>
    <lineage>
        <taxon>Eukaryota</taxon>
        <taxon>Metazoa</taxon>
        <taxon>Chordata</taxon>
        <taxon>Craniata</taxon>
        <taxon>Vertebrata</taxon>
        <taxon>Euteleostomi</taxon>
        <taxon>Archelosauria</taxon>
        <taxon>Archosauria</taxon>
        <taxon>Dinosauria</taxon>
        <taxon>Saurischia</taxon>
        <taxon>Theropoda</taxon>
        <taxon>Coelurosauria</taxon>
        <taxon>Aves</taxon>
        <taxon>Neognathae</taxon>
        <taxon>Neoaves</taxon>
        <taxon>Telluraves</taxon>
        <taxon>Accipitrimorphae</taxon>
        <taxon>Accipitriformes</taxon>
        <taxon>Accipitridae</taxon>
        <taxon>Accipitrinae</taxon>
        <taxon>Buteo</taxon>
    </lineage>
</organism>
<dbReference type="InterPro" id="IPR015505">
    <property type="entry name" value="Coronin"/>
</dbReference>
<evidence type="ECO:0000313" key="2">
    <source>
        <dbReference type="Ensembl" id="ENSBJAP00000015038.1"/>
    </source>
</evidence>
<dbReference type="Pfam" id="PF16300">
    <property type="entry name" value="WD40_4"/>
    <property type="match status" value="1"/>
</dbReference>
<proteinExistence type="predicted"/>
<dbReference type="GO" id="GO:0051015">
    <property type="term" value="F:actin filament binding"/>
    <property type="evidence" value="ECO:0007669"/>
    <property type="project" value="TreeGrafter"/>
</dbReference>
<dbReference type="SMART" id="SM01167">
    <property type="entry name" value="DUF1900"/>
    <property type="match status" value="1"/>
</dbReference>
<reference evidence="2" key="2">
    <citation type="submission" date="2025-09" db="UniProtKB">
        <authorList>
            <consortium name="Ensembl"/>
        </authorList>
    </citation>
    <scope>IDENTIFICATION</scope>
</reference>
<dbReference type="Proteomes" id="UP000694555">
    <property type="component" value="Unplaced"/>
</dbReference>
<evidence type="ECO:0000313" key="3">
    <source>
        <dbReference type="Proteomes" id="UP000694555"/>
    </source>
</evidence>
<dbReference type="PANTHER" id="PTHR10856:SF17">
    <property type="entry name" value="CORONIN-2B"/>
    <property type="match status" value="1"/>
</dbReference>
<name>A0A8C0BCY9_9AVES</name>
<protein>
    <submittedName>
        <fullName evidence="2">Uncharacterized protein</fullName>
    </submittedName>
</protein>
<dbReference type="PANTHER" id="PTHR10856">
    <property type="entry name" value="CORONIN"/>
    <property type="match status" value="1"/>
</dbReference>
<keyword evidence="3" id="KW-1185">Reference proteome</keyword>
<evidence type="ECO:0000256" key="1">
    <source>
        <dbReference type="SAM" id="MobiDB-lite"/>
    </source>
</evidence>
<feature type="region of interest" description="Disordered" evidence="1">
    <location>
        <begin position="66"/>
        <end position="122"/>
    </location>
</feature>
<reference evidence="2" key="1">
    <citation type="submission" date="2025-08" db="UniProtKB">
        <authorList>
            <consortium name="Ensembl"/>
        </authorList>
    </citation>
    <scope>IDENTIFICATION</scope>
</reference>
<accession>A0A8C0BCY9</accession>
<dbReference type="AlphaFoldDB" id="A0A8C0BCY9"/>
<sequence length="122" mass="13135">MPKHGLDVSACEVFRFYKLVTLKGLIEPISMIVPRRSETYQEDIYPMTPGTEPALTPDEWLSGVNRGKATGAALGGRHGAPKTAGQWDGTAALPDPLPRSAPLRSHPDVAEGGLQEDIQNCL</sequence>